<dbReference type="RefSeq" id="XP_020046548.1">
    <property type="nucleotide sequence ID" value="XM_020193404.1"/>
</dbReference>
<keyword evidence="7" id="KW-0325">Glycoprotein</keyword>
<evidence type="ECO:0000256" key="5">
    <source>
        <dbReference type="ARBA" id="ARBA00022963"/>
    </source>
</evidence>
<dbReference type="FunFam" id="3.40.1090.10:FF:000010">
    <property type="entry name" value="Lysophospholipase"/>
    <property type="match status" value="1"/>
</dbReference>
<dbReference type="PANTHER" id="PTHR10728:SF33">
    <property type="entry name" value="LYSOPHOSPHOLIPASE 1-RELATED"/>
    <property type="match status" value="1"/>
</dbReference>
<dbReference type="PANTHER" id="PTHR10728">
    <property type="entry name" value="CYTOSOLIC PHOSPHOLIPASE A2"/>
    <property type="match status" value="1"/>
</dbReference>
<dbReference type="Proteomes" id="UP000095038">
    <property type="component" value="Unassembled WGS sequence"/>
</dbReference>
<accession>A0A1D2VF09</accession>
<dbReference type="GO" id="GO:0004622">
    <property type="term" value="F:phosphatidylcholine lysophospholipase activity"/>
    <property type="evidence" value="ECO:0007669"/>
    <property type="project" value="UniProtKB-EC"/>
</dbReference>
<evidence type="ECO:0000256" key="4">
    <source>
        <dbReference type="ARBA" id="ARBA00022801"/>
    </source>
</evidence>
<feature type="domain" description="PLA2c" evidence="10">
    <location>
        <begin position="33"/>
        <end position="581"/>
    </location>
</feature>
<feature type="signal peptide" evidence="9">
    <location>
        <begin position="1"/>
        <end position="20"/>
    </location>
</feature>
<dbReference type="GO" id="GO:0046475">
    <property type="term" value="P:glycerophospholipid catabolic process"/>
    <property type="evidence" value="ECO:0007669"/>
    <property type="project" value="TreeGrafter"/>
</dbReference>
<dbReference type="PROSITE" id="PS51210">
    <property type="entry name" value="PLA2C"/>
    <property type="match status" value="1"/>
</dbReference>
<feature type="chain" id="PRO_5008811446" description="Lysophospholipase" evidence="9">
    <location>
        <begin position="21"/>
        <end position="634"/>
    </location>
</feature>
<comment type="catalytic activity">
    <reaction evidence="9">
        <text>a 1-acyl-sn-glycero-3-phosphocholine + H2O = sn-glycerol 3-phosphocholine + a fatty acid + H(+)</text>
        <dbReference type="Rhea" id="RHEA:15177"/>
        <dbReference type="ChEBI" id="CHEBI:15377"/>
        <dbReference type="ChEBI" id="CHEBI:15378"/>
        <dbReference type="ChEBI" id="CHEBI:16870"/>
        <dbReference type="ChEBI" id="CHEBI:28868"/>
        <dbReference type="ChEBI" id="CHEBI:58168"/>
        <dbReference type="EC" id="3.1.1.5"/>
    </reaction>
</comment>
<keyword evidence="5 8" id="KW-0442">Lipid degradation</keyword>
<evidence type="ECO:0000256" key="6">
    <source>
        <dbReference type="ARBA" id="ARBA00023098"/>
    </source>
</evidence>
<evidence type="ECO:0000256" key="2">
    <source>
        <dbReference type="ARBA" id="ARBA00013274"/>
    </source>
</evidence>
<dbReference type="InterPro" id="IPR002642">
    <property type="entry name" value="LysoPLipase_cat_dom"/>
</dbReference>
<dbReference type="GO" id="GO:0005886">
    <property type="term" value="C:plasma membrane"/>
    <property type="evidence" value="ECO:0007669"/>
    <property type="project" value="TreeGrafter"/>
</dbReference>
<dbReference type="GO" id="GO:0005783">
    <property type="term" value="C:endoplasmic reticulum"/>
    <property type="evidence" value="ECO:0007669"/>
    <property type="project" value="TreeGrafter"/>
</dbReference>
<dbReference type="SMART" id="SM00022">
    <property type="entry name" value="PLAc"/>
    <property type="match status" value="1"/>
</dbReference>
<dbReference type="AlphaFoldDB" id="A0A1D2VF09"/>
<dbReference type="Gene3D" id="3.40.1090.10">
    <property type="entry name" value="Cytosolic phospholipase A2 catalytic domain"/>
    <property type="match status" value="1"/>
</dbReference>
<evidence type="ECO:0000313" key="11">
    <source>
        <dbReference type="EMBL" id="ODV60241.1"/>
    </source>
</evidence>
<dbReference type="GO" id="GO:0005829">
    <property type="term" value="C:cytosol"/>
    <property type="evidence" value="ECO:0007669"/>
    <property type="project" value="TreeGrafter"/>
</dbReference>
<dbReference type="EMBL" id="KV454482">
    <property type="protein sequence ID" value="ODV60241.1"/>
    <property type="molecule type" value="Genomic_DNA"/>
</dbReference>
<evidence type="ECO:0000256" key="3">
    <source>
        <dbReference type="ARBA" id="ARBA00022729"/>
    </source>
</evidence>
<proteinExistence type="inferred from homology"/>
<dbReference type="EC" id="3.1.1.5" evidence="2 9"/>
<evidence type="ECO:0000256" key="7">
    <source>
        <dbReference type="ARBA" id="ARBA00023180"/>
    </source>
</evidence>
<comment type="similarity">
    <text evidence="1 9">Belongs to the lysophospholipase family.</text>
</comment>
<reference evidence="12" key="1">
    <citation type="submission" date="2016-05" db="EMBL/GenBank/DDBJ databases">
        <title>Comparative genomics of biotechnologically important yeasts.</title>
        <authorList>
            <consortium name="DOE Joint Genome Institute"/>
            <person name="Riley R."/>
            <person name="Haridas S."/>
            <person name="Wolfe K.H."/>
            <person name="Lopes M.R."/>
            <person name="Hittinger C.T."/>
            <person name="Goker M."/>
            <person name="Salamov A."/>
            <person name="Wisecaver J."/>
            <person name="Long T.M."/>
            <person name="Aerts A.L."/>
            <person name="Barry K."/>
            <person name="Choi C."/>
            <person name="Clum A."/>
            <person name="Coughlan A.Y."/>
            <person name="Deshpande S."/>
            <person name="Douglass A.P."/>
            <person name="Hanson S.J."/>
            <person name="Klenk H.-P."/>
            <person name="Labutti K."/>
            <person name="Lapidus A."/>
            <person name="Lindquist E."/>
            <person name="Lipzen A."/>
            <person name="Meier-Kolthoff J.P."/>
            <person name="Ohm R.A."/>
            <person name="Otillar R.P."/>
            <person name="Pangilinan J."/>
            <person name="Peng Y."/>
            <person name="Rokas A."/>
            <person name="Rosa C.A."/>
            <person name="Scheuner C."/>
            <person name="Sibirny A.A."/>
            <person name="Slot J.C."/>
            <person name="Stielow J.B."/>
            <person name="Sun H."/>
            <person name="Kurtzman C.P."/>
            <person name="Blackwell M."/>
            <person name="Grigoriev I.V."/>
            <person name="Jeffries T.W."/>
        </authorList>
    </citation>
    <scope>NUCLEOTIDE SEQUENCE [LARGE SCALE GENOMIC DNA]</scope>
    <source>
        <strain evidence="12">DSM 1968</strain>
    </source>
</reference>
<evidence type="ECO:0000259" key="10">
    <source>
        <dbReference type="PROSITE" id="PS51210"/>
    </source>
</evidence>
<keyword evidence="4 8" id="KW-0378">Hydrolase</keyword>
<dbReference type="InParanoid" id="A0A1D2VF09"/>
<dbReference type="GeneID" id="30967040"/>
<keyword evidence="6 8" id="KW-0443">Lipid metabolism</keyword>
<dbReference type="GO" id="GO:0005576">
    <property type="term" value="C:extracellular region"/>
    <property type="evidence" value="ECO:0007669"/>
    <property type="project" value="TreeGrafter"/>
</dbReference>
<name>A0A1D2VF09_9ASCO</name>
<evidence type="ECO:0000256" key="9">
    <source>
        <dbReference type="RuleBase" id="RU362103"/>
    </source>
</evidence>
<dbReference type="GO" id="GO:0004623">
    <property type="term" value="F:phospholipase A2 activity"/>
    <property type="evidence" value="ECO:0007669"/>
    <property type="project" value="TreeGrafter"/>
</dbReference>
<protein>
    <recommendedName>
        <fullName evidence="2 9">Lysophospholipase</fullName>
        <ecNumber evidence="2 9">3.1.1.5</ecNumber>
    </recommendedName>
</protein>
<dbReference type="Pfam" id="PF01735">
    <property type="entry name" value="PLA2_B"/>
    <property type="match status" value="1"/>
</dbReference>
<keyword evidence="12" id="KW-1185">Reference proteome</keyword>
<keyword evidence="3 9" id="KW-0732">Signal</keyword>
<evidence type="ECO:0000313" key="12">
    <source>
        <dbReference type="Proteomes" id="UP000095038"/>
    </source>
</evidence>
<gene>
    <name evidence="11" type="ORF">ASCRUDRAFT_76275</name>
</gene>
<evidence type="ECO:0000256" key="8">
    <source>
        <dbReference type="PROSITE-ProRule" id="PRU00555"/>
    </source>
</evidence>
<evidence type="ECO:0000256" key="1">
    <source>
        <dbReference type="ARBA" id="ARBA00008780"/>
    </source>
</evidence>
<dbReference type="InterPro" id="IPR016035">
    <property type="entry name" value="Acyl_Trfase/lysoPLipase"/>
</dbReference>
<dbReference type="OrthoDB" id="4084751at2759"/>
<organism evidence="11 12">
    <name type="scientific">Ascoidea rubescens DSM 1968</name>
    <dbReference type="NCBI Taxonomy" id="1344418"/>
    <lineage>
        <taxon>Eukaryota</taxon>
        <taxon>Fungi</taxon>
        <taxon>Dikarya</taxon>
        <taxon>Ascomycota</taxon>
        <taxon>Saccharomycotina</taxon>
        <taxon>Saccharomycetes</taxon>
        <taxon>Ascoideaceae</taxon>
        <taxon>Ascoidea</taxon>
    </lineage>
</organism>
<dbReference type="STRING" id="1344418.A0A1D2VF09"/>
<dbReference type="SUPFAM" id="SSF52151">
    <property type="entry name" value="FabD/lysophospholipase-like"/>
    <property type="match status" value="1"/>
</dbReference>
<sequence length="634" mass="70235">MLKLLSLVPITFHLFDFSNAWSPTDSYAPGTVQCPSSNVSLIRDSSSISEEEESWLSKRDDITFENLKKFLKYNTELPEELLDGFDEPIKIAFAFSGGGLRSTLTSTGQLAAFDNRTTDAFENGLGGLLDAVTYIAGISGASWLVTSLSMYNWTSTQHLIFEQDELWDLYNSILNFSILDLNSTSTLLSLYSVFNEVNSDLSAKKDAGFDITLTDAWGRLLSRIFLSNYTDYADSLTWSTLREFDVFKNAEMPFPIIIANGRMPDTKIINLNSTVFEVNPFEIGSWDSSLQSFADIKYLGSNLTNGYPNNNESCISGFDNTGFLIGTSSSLFNFFNVTQLFSTLNLGPTISTVFNDFLSNLGEADGINNDIAIYGPNPFYGSSYGTSKSLSESDSLYLVDGGLDNQNIPFAPFIQPERNVDVIFGFDNSANTEDNWPNGTSLIRTYQRQFGSQANATVFPYVPDAETFLKENLTTSPIFFGCDSSNFTNSSNIPPLIVYLANHRNSYDSNKPTLLTYYTREEKLSMVKNGFEISTNGNDTDHWPTCVGCAILKRSFDRNNDALPDVCEECFENYCYNYEVKSTLTNDTNSSSSPSSSLDSKSSSDTGLASGAKKNYDLTTFGQILAFFIVALCI</sequence>